<evidence type="ECO:0000259" key="1">
    <source>
        <dbReference type="Pfam" id="PF12728"/>
    </source>
</evidence>
<dbReference type="EMBL" id="JAQTKT010000001">
    <property type="protein sequence ID" value="MDD1383087.1"/>
    <property type="molecule type" value="Genomic_DNA"/>
</dbReference>
<evidence type="ECO:0000313" key="3">
    <source>
        <dbReference type="Proteomes" id="UP001217945"/>
    </source>
</evidence>
<accession>A0AAW6JKG2</accession>
<name>A0AAW6JKG2_LIMRT</name>
<dbReference type="AlphaFoldDB" id="A0AAW6JKG2"/>
<dbReference type="Proteomes" id="UP001217945">
    <property type="component" value="Unassembled WGS sequence"/>
</dbReference>
<dbReference type="InterPro" id="IPR041657">
    <property type="entry name" value="HTH_17"/>
</dbReference>
<comment type="caution">
    <text evidence="2">The sequence shown here is derived from an EMBL/GenBank/DDBJ whole genome shotgun (WGS) entry which is preliminary data.</text>
</comment>
<feature type="domain" description="Helix-turn-helix" evidence="1">
    <location>
        <begin position="42"/>
        <end position="91"/>
    </location>
</feature>
<proteinExistence type="predicted"/>
<protein>
    <submittedName>
        <fullName evidence="2">Helix-turn-helix domain-containing protein</fullName>
    </submittedName>
</protein>
<reference evidence="2" key="1">
    <citation type="submission" date="2023-02" db="EMBL/GenBank/DDBJ databases">
        <title>Complete genome sequence of Limosilactobacillus reuteri SRCM217616 isolated from Bos taurus feces.</title>
        <authorList>
            <person name="Yang H.-G."/>
            <person name="Kim J.-W."/>
            <person name="Ha G.-S."/>
            <person name="Yang H.-J."/>
            <person name="Jeong D.-Y."/>
        </authorList>
    </citation>
    <scope>NUCLEOTIDE SEQUENCE</scope>
    <source>
        <strain evidence="2">SRCM217616</strain>
    </source>
</reference>
<sequence length="92" mass="10635">MKDFTTIVQLPDDINKAIVKAVNNALITANQQLVKSTKYPMYMNIKQTASYLGVSYNTIKKWINRYPDFPCKAIDGSYHINREALDRFMTNK</sequence>
<organism evidence="2 3">
    <name type="scientific">Limosilactobacillus reuteri</name>
    <name type="common">Lactobacillus reuteri</name>
    <dbReference type="NCBI Taxonomy" id="1598"/>
    <lineage>
        <taxon>Bacteria</taxon>
        <taxon>Bacillati</taxon>
        <taxon>Bacillota</taxon>
        <taxon>Bacilli</taxon>
        <taxon>Lactobacillales</taxon>
        <taxon>Lactobacillaceae</taxon>
        <taxon>Limosilactobacillus</taxon>
    </lineage>
</organism>
<dbReference type="RefSeq" id="WP_168240258.1">
    <property type="nucleotide sequence ID" value="NZ_CP051129.1"/>
</dbReference>
<dbReference type="Pfam" id="PF12728">
    <property type="entry name" value="HTH_17"/>
    <property type="match status" value="1"/>
</dbReference>
<gene>
    <name evidence="2" type="ORF">PSQ53_09245</name>
</gene>
<dbReference type="InterPro" id="IPR009061">
    <property type="entry name" value="DNA-bd_dom_put_sf"/>
</dbReference>
<evidence type="ECO:0000313" key="2">
    <source>
        <dbReference type="EMBL" id="MDD1383087.1"/>
    </source>
</evidence>
<dbReference type="SUPFAM" id="SSF46955">
    <property type="entry name" value="Putative DNA-binding domain"/>
    <property type="match status" value="1"/>
</dbReference>
<dbReference type="Gene3D" id="1.10.1660.10">
    <property type="match status" value="1"/>
</dbReference>